<keyword evidence="1" id="KW-1133">Transmembrane helix</keyword>
<sequence length="574" mass="64077">CQNNQIDVQRLQYIGFNLDQVNTTYYGTVTCVNGEGNLIQPYYAIYTGFLVLQSADLYILLDSKDFQFNYIISVNVTMRYNTRTTTIQTKQLENISSYSENLMVIADGEVQNITENGTVSFAPLNVPYEIQVFYYSQLIFQENYSDVNQTVTLPNVLKLFVSSCLNEDLVISAGQQTITQHCNDQIIAAMGVGQQDSTLTVKSSKHDQQAISFQQLSQFETVVSVSFPFKPTTVNVQLTSSLSISDFRVQLNQYQMELLGNVFSIQTTSQMQIGEDVTIVVTYKDMTVRQVVVEKTLSLTEDNNFNVEVPEQQSILHSFTVTLRSYHNNCDILVSTLILSESVKPTGFGCYPVFQWEGYELVEGTKAYILFDSVQLSLPVMKNEQGETVIDFLNPSQVLPLGLLAPNAFRIDLSSIMQSLKQAVECPCFELLVAVNGEVAYNSSTLSQCSIDVPFRTQVMSGSEISVAGQAEGYQKLDKTITLNYSHVPQLVSRSFVLDAQVIQLNAKVDIGLIVGIAVGGLVFIGLFILMVVLIIKKKKRGKTITTVERCSTYTDEAKKKSSVMMSSYVKRLM</sequence>
<dbReference type="EMBL" id="GDID01006361">
    <property type="protein sequence ID" value="JAP90245.1"/>
    <property type="molecule type" value="Transcribed_RNA"/>
</dbReference>
<organism evidence="2">
    <name type="scientific">Trepomonas sp. PC1</name>
    <dbReference type="NCBI Taxonomy" id="1076344"/>
    <lineage>
        <taxon>Eukaryota</taxon>
        <taxon>Metamonada</taxon>
        <taxon>Diplomonadida</taxon>
        <taxon>Hexamitidae</taxon>
        <taxon>Hexamitinae</taxon>
        <taxon>Trepomonas</taxon>
    </lineage>
</organism>
<reference evidence="2" key="1">
    <citation type="submission" date="2015-07" db="EMBL/GenBank/DDBJ databases">
        <title>Adaptation to a free-living lifestyle via gene acquisitions in the diplomonad Trepomonas sp. PC1.</title>
        <authorList>
            <person name="Xu F."/>
            <person name="Jerlstrom-Hultqvist J."/>
            <person name="Kolisko M."/>
            <person name="Simpson A.G.B."/>
            <person name="Roger A.J."/>
            <person name="Svard S.G."/>
            <person name="Andersson J.O."/>
        </authorList>
    </citation>
    <scope>NUCLEOTIDE SEQUENCE</scope>
    <source>
        <strain evidence="2">PC1</strain>
    </source>
</reference>
<proteinExistence type="predicted"/>
<name>A0A146K2W8_9EUKA</name>
<keyword evidence="1" id="KW-0472">Membrane</keyword>
<accession>A0A146K2W8</accession>
<keyword evidence="1" id="KW-0812">Transmembrane</keyword>
<feature type="transmembrane region" description="Helical" evidence="1">
    <location>
        <begin position="511"/>
        <end position="536"/>
    </location>
</feature>
<protein>
    <submittedName>
        <fullName evidence="2">Uncharacterized protein</fullName>
    </submittedName>
</protein>
<gene>
    <name evidence="2" type="ORF">TPC1_30260</name>
</gene>
<dbReference type="AlphaFoldDB" id="A0A146K2W8"/>
<evidence type="ECO:0000256" key="1">
    <source>
        <dbReference type="SAM" id="Phobius"/>
    </source>
</evidence>
<evidence type="ECO:0000313" key="2">
    <source>
        <dbReference type="EMBL" id="JAP90245.1"/>
    </source>
</evidence>
<feature type="non-terminal residue" evidence="2">
    <location>
        <position position="1"/>
    </location>
</feature>